<organism evidence="1 2">
    <name type="scientific">Haliangium ochraceum (strain DSM 14365 / JCM 11303 / SMP-2)</name>
    <dbReference type="NCBI Taxonomy" id="502025"/>
    <lineage>
        <taxon>Bacteria</taxon>
        <taxon>Pseudomonadati</taxon>
        <taxon>Myxococcota</taxon>
        <taxon>Polyangia</taxon>
        <taxon>Haliangiales</taxon>
        <taxon>Kofleriaceae</taxon>
        <taxon>Haliangium</taxon>
    </lineage>
</organism>
<evidence type="ECO:0008006" key="3">
    <source>
        <dbReference type="Google" id="ProtNLM"/>
    </source>
</evidence>
<dbReference type="OrthoDB" id="8780278at2"/>
<protein>
    <recommendedName>
        <fullName evidence="3">Radical SAM domain protein</fullName>
    </recommendedName>
</protein>
<dbReference type="STRING" id="502025.Hoch_1307"/>
<dbReference type="HOGENOM" id="CLU_667124_0_0_7"/>
<dbReference type="AlphaFoldDB" id="D0LTH0"/>
<dbReference type="RefSeq" id="WP_012826474.1">
    <property type="nucleotide sequence ID" value="NC_013440.1"/>
</dbReference>
<reference evidence="1 2" key="1">
    <citation type="journal article" date="2010" name="Stand. Genomic Sci.">
        <title>Complete genome sequence of Haliangium ochraceum type strain (SMP-2).</title>
        <authorList>
            <consortium name="US DOE Joint Genome Institute (JGI-PGF)"/>
            <person name="Ivanova N."/>
            <person name="Daum C."/>
            <person name="Lang E."/>
            <person name="Abt B."/>
            <person name="Kopitz M."/>
            <person name="Saunders E."/>
            <person name="Lapidus A."/>
            <person name="Lucas S."/>
            <person name="Glavina Del Rio T."/>
            <person name="Nolan M."/>
            <person name="Tice H."/>
            <person name="Copeland A."/>
            <person name="Cheng J.F."/>
            <person name="Chen F."/>
            <person name="Bruce D."/>
            <person name="Goodwin L."/>
            <person name="Pitluck S."/>
            <person name="Mavromatis K."/>
            <person name="Pati A."/>
            <person name="Mikhailova N."/>
            <person name="Chen A."/>
            <person name="Palaniappan K."/>
            <person name="Land M."/>
            <person name="Hauser L."/>
            <person name="Chang Y.J."/>
            <person name="Jeffries C.D."/>
            <person name="Detter J.C."/>
            <person name="Brettin T."/>
            <person name="Rohde M."/>
            <person name="Goker M."/>
            <person name="Bristow J."/>
            <person name="Markowitz V."/>
            <person name="Eisen J.A."/>
            <person name="Hugenholtz P."/>
            <person name="Kyrpides N.C."/>
            <person name="Klenk H.P."/>
        </authorList>
    </citation>
    <scope>NUCLEOTIDE SEQUENCE [LARGE SCALE GENOMIC DNA]</scope>
    <source>
        <strain evidence="2">DSM 14365 / CIP 107738 / JCM 11303 / AJ 13395 / SMP-2</strain>
    </source>
</reference>
<evidence type="ECO:0000313" key="2">
    <source>
        <dbReference type="Proteomes" id="UP000001880"/>
    </source>
</evidence>
<proteinExistence type="predicted"/>
<dbReference type="KEGG" id="hoh:Hoch_1307"/>
<sequence>MNEAAAGIVENPAILFDDHGTLPLTAEFSDLSPKDITMYMEVDTRVGKSTCRQQCEHCFYIREEEARKRTIALPEAREVMRMLQAKGHPTYVMVADNFADDGEFLRVFGSKKSAPQCHSTRQGSERDLPEMMESGEAWTSGAPLLDDNYEDLLCTALENGFGSLAFTFHGLLDEDLTLKPHEQYPIRGVFPGADGERVIARVHRFNERLAAGEIPQPNADGVGPQRMAINMTVTIGRHNHGRDSLLRYIRYAEQLNVTILRMNRFKSHSGKGRLPDLDMSSEEIAQFYQDMKWLHEKVPMKIQLGLSEDFGTNGIGVMGFPEHTGWCRAGHQFFGIIGDVEQVLSEDDEQRRIRIGRVAGCVEIYKPYVGQVIRVVDKRTDALSYEVEFYPSVIERLQKMRQDGTIVDGCWAPEYNIMHHEGTGIKSPYDSLKVLR</sequence>
<evidence type="ECO:0000313" key="1">
    <source>
        <dbReference type="EMBL" id="ACY13865.1"/>
    </source>
</evidence>
<keyword evidence="2" id="KW-1185">Reference proteome</keyword>
<accession>D0LTH0</accession>
<gene>
    <name evidence="1" type="ordered locus">Hoch_1307</name>
</gene>
<name>D0LTH0_HALO1</name>
<dbReference type="EMBL" id="CP001804">
    <property type="protein sequence ID" value="ACY13865.1"/>
    <property type="molecule type" value="Genomic_DNA"/>
</dbReference>
<dbReference type="eggNOG" id="ENOG5032WQF">
    <property type="taxonomic scope" value="Bacteria"/>
</dbReference>
<dbReference type="Proteomes" id="UP000001880">
    <property type="component" value="Chromosome"/>
</dbReference>